<name>A0A6J5L369_9CAUD</name>
<accession>A0A6J5L369</accession>
<organism evidence="1">
    <name type="scientific">uncultured Caudovirales phage</name>
    <dbReference type="NCBI Taxonomy" id="2100421"/>
    <lineage>
        <taxon>Viruses</taxon>
        <taxon>Duplodnaviria</taxon>
        <taxon>Heunggongvirae</taxon>
        <taxon>Uroviricota</taxon>
        <taxon>Caudoviricetes</taxon>
        <taxon>Peduoviridae</taxon>
        <taxon>Maltschvirus</taxon>
        <taxon>Maltschvirus maltsch</taxon>
    </lineage>
</organism>
<sequence>MPTQGMTPIAIEKEKVAAELKELQAQIVPELDIPTAMMQLGKGQRTITDYINGTVRHLATGRRLAEILKQCVALREQAA</sequence>
<gene>
    <name evidence="1" type="ORF">UFOVP74_23</name>
</gene>
<reference evidence="1" key="1">
    <citation type="submission" date="2020-04" db="EMBL/GenBank/DDBJ databases">
        <authorList>
            <person name="Chiriac C."/>
            <person name="Salcher M."/>
            <person name="Ghai R."/>
            <person name="Kavagutti S V."/>
        </authorList>
    </citation>
    <scope>NUCLEOTIDE SEQUENCE</scope>
</reference>
<protein>
    <submittedName>
        <fullName evidence="1">Uncharacterized protein</fullName>
    </submittedName>
</protein>
<evidence type="ECO:0000313" key="1">
    <source>
        <dbReference type="EMBL" id="CAB4126469.1"/>
    </source>
</evidence>
<proteinExistence type="predicted"/>
<dbReference type="EMBL" id="LR796196">
    <property type="protein sequence ID" value="CAB4126469.1"/>
    <property type="molecule type" value="Genomic_DNA"/>
</dbReference>